<dbReference type="Pfam" id="PF05742">
    <property type="entry name" value="TANGO2"/>
    <property type="match status" value="1"/>
</dbReference>
<name>A0A6U4SR30_NEODS</name>
<accession>A0A6U4SR30</accession>
<evidence type="ECO:0000313" key="1">
    <source>
        <dbReference type="EMBL" id="CAD9117862.1"/>
    </source>
</evidence>
<dbReference type="PANTHER" id="PTHR17985:SF8">
    <property type="entry name" value="TRANSPORT AND GOLGI ORGANIZATION PROTEIN 2 HOMOLOG"/>
    <property type="match status" value="1"/>
</dbReference>
<dbReference type="InterPro" id="IPR008551">
    <property type="entry name" value="TANGO2"/>
</dbReference>
<dbReference type="EMBL" id="HBGF01023775">
    <property type="protein sequence ID" value="CAD9117864.1"/>
    <property type="molecule type" value="Transcribed_RNA"/>
</dbReference>
<gene>
    <name evidence="1" type="ORF">NDES1114_LOCUS15725</name>
    <name evidence="2" type="ORF">NDES1114_LOCUS15726</name>
</gene>
<dbReference type="PANTHER" id="PTHR17985">
    <property type="entry name" value="SER/THR-RICH PROTEIN T10 IN DGCR REGION"/>
    <property type="match status" value="1"/>
</dbReference>
<sequence length="317" mass="34073">MCILGMCCCPGSTWATSATTARFPIVVVNNRDEYLSRPTTPFSVDPVTGIACFRDGLAGGTWMGINVKTRAFAALTNSRDAYTGRHGDESRGQLIVRALMPESEQPQPHSAEFDASHYDGFNFVSCADLAAVAAGREALLYSTNRAVPGAMQAEPVQAMPLAPAEVHVVSNTFLDNWSEPKTRYLRAGLATVLADATLAEAPIESGLLPRLGELLCSRNCDTCLRESAADCGVELDTEDAEGVEKRYASAKHVFDAGVKDELGVHATRTQSVIVVERVQAAAGDDEGPSRFTVHYFVRDVDGSTRELGAWRHTTAAM</sequence>
<dbReference type="EMBL" id="HBGF01023774">
    <property type="protein sequence ID" value="CAD9117862.1"/>
    <property type="molecule type" value="Transcribed_RNA"/>
</dbReference>
<evidence type="ECO:0008006" key="3">
    <source>
        <dbReference type="Google" id="ProtNLM"/>
    </source>
</evidence>
<reference evidence="2" key="1">
    <citation type="submission" date="2021-01" db="EMBL/GenBank/DDBJ databases">
        <authorList>
            <person name="Corre E."/>
            <person name="Pelletier E."/>
            <person name="Niang G."/>
            <person name="Scheremetjew M."/>
            <person name="Finn R."/>
            <person name="Kale V."/>
            <person name="Holt S."/>
            <person name="Cochrane G."/>
            <person name="Meng A."/>
            <person name="Brown T."/>
            <person name="Cohen L."/>
        </authorList>
    </citation>
    <scope>NUCLEOTIDE SEQUENCE</scope>
    <source>
        <strain evidence="2">CCAP 1951/1</strain>
    </source>
</reference>
<proteinExistence type="predicted"/>
<organism evidence="2">
    <name type="scientific">Neobodo designis</name>
    <name type="common">Flagellated protozoan</name>
    <name type="synonym">Bodo designis</name>
    <dbReference type="NCBI Taxonomy" id="312471"/>
    <lineage>
        <taxon>Eukaryota</taxon>
        <taxon>Discoba</taxon>
        <taxon>Euglenozoa</taxon>
        <taxon>Kinetoplastea</taxon>
        <taxon>Metakinetoplastina</taxon>
        <taxon>Neobodonida</taxon>
        <taxon>Neobodo</taxon>
    </lineage>
</organism>
<evidence type="ECO:0000313" key="2">
    <source>
        <dbReference type="EMBL" id="CAD9117864.1"/>
    </source>
</evidence>
<dbReference type="AlphaFoldDB" id="A0A6U4SR30"/>
<protein>
    <recommendedName>
        <fullName evidence="3">Transport and Golgi organization protein 2</fullName>
    </recommendedName>
</protein>